<dbReference type="Proteomes" id="UP000698059">
    <property type="component" value="Unassembled WGS sequence"/>
</dbReference>
<dbReference type="Gene3D" id="2.60.40.10">
    <property type="entry name" value="Immunoglobulins"/>
    <property type="match status" value="2"/>
</dbReference>
<dbReference type="PROSITE" id="PS51318">
    <property type="entry name" value="TAT"/>
    <property type="match status" value="1"/>
</dbReference>
<dbReference type="NCBIfam" id="TIGR01167">
    <property type="entry name" value="LPXTG_anchor"/>
    <property type="match status" value="1"/>
</dbReference>
<keyword evidence="2" id="KW-0812">Transmembrane</keyword>
<comment type="caution">
    <text evidence="5">The sequence shown here is derived from an EMBL/GenBank/DDBJ whole genome shotgun (WGS) entry which is preliminary data.</text>
</comment>
<dbReference type="EMBL" id="JAFBBO010000001">
    <property type="protein sequence ID" value="MBM7478889.1"/>
    <property type="molecule type" value="Genomic_DNA"/>
</dbReference>
<keyword evidence="2" id="KW-0472">Membrane</keyword>
<evidence type="ECO:0000256" key="1">
    <source>
        <dbReference type="SAM" id="MobiDB-lite"/>
    </source>
</evidence>
<evidence type="ECO:0000313" key="6">
    <source>
        <dbReference type="Proteomes" id="UP000698059"/>
    </source>
</evidence>
<feature type="domain" description="Htaa" evidence="4">
    <location>
        <begin position="45"/>
        <end position="159"/>
    </location>
</feature>
<accession>A0ABS2LGE4</accession>
<feature type="chain" id="PRO_5047407816" evidence="3">
    <location>
        <begin position="36"/>
        <end position="1407"/>
    </location>
</feature>
<dbReference type="InterPro" id="IPR006311">
    <property type="entry name" value="TAT_signal"/>
</dbReference>
<evidence type="ECO:0000259" key="4">
    <source>
        <dbReference type="Pfam" id="PF04213"/>
    </source>
</evidence>
<gene>
    <name evidence="5" type="ORF">JOD49_001809</name>
</gene>
<feature type="domain" description="Htaa" evidence="4">
    <location>
        <begin position="904"/>
        <end position="1061"/>
    </location>
</feature>
<reference evidence="5 6" key="1">
    <citation type="submission" date="2021-01" db="EMBL/GenBank/DDBJ databases">
        <title>Sequencing the genomes of 1000 actinobacteria strains.</title>
        <authorList>
            <person name="Klenk H.-P."/>
        </authorList>
    </citation>
    <scope>NUCLEOTIDE SEQUENCE [LARGE SCALE GENOMIC DNA]</scope>
    <source>
        <strain evidence="5 6">DSM 46000</strain>
    </source>
</reference>
<evidence type="ECO:0000256" key="3">
    <source>
        <dbReference type="SAM" id="SignalP"/>
    </source>
</evidence>
<feature type="region of interest" description="Disordered" evidence="1">
    <location>
        <begin position="1072"/>
        <end position="1093"/>
    </location>
</feature>
<feature type="domain" description="Htaa" evidence="4">
    <location>
        <begin position="1199"/>
        <end position="1355"/>
    </location>
</feature>
<evidence type="ECO:0000256" key="2">
    <source>
        <dbReference type="SAM" id="Phobius"/>
    </source>
</evidence>
<dbReference type="InterPro" id="IPR013783">
    <property type="entry name" value="Ig-like_fold"/>
</dbReference>
<keyword evidence="2" id="KW-1133">Transmembrane helix</keyword>
<evidence type="ECO:0000313" key="5">
    <source>
        <dbReference type="EMBL" id="MBM7478889.1"/>
    </source>
</evidence>
<dbReference type="Pfam" id="PF04213">
    <property type="entry name" value="HtaA"/>
    <property type="match status" value="3"/>
</dbReference>
<organism evidence="5 6">
    <name type="scientific">Oerskovia jenensis</name>
    <dbReference type="NCBI Taxonomy" id="162169"/>
    <lineage>
        <taxon>Bacteria</taxon>
        <taxon>Bacillati</taxon>
        <taxon>Actinomycetota</taxon>
        <taxon>Actinomycetes</taxon>
        <taxon>Micrococcales</taxon>
        <taxon>Cellulomonadaceae</taxon>
        <taxon>Oerskovia</taxon>
    </lineage>
</organism>
<feature type="transmembrane region" description="Helical" evidence="2">
    <location>
        <begin position="1378"/>
        <end position="1397"/>
    </location>
</feature>
<sequence>MLITQRGGRRRALASLLTGALVAGLAFVGVAPAGAAADTVTVSSGSATWNLKDSWTGYIGRSGTITPALTDGKSVYSPASGTIDPVTAVGEIRLGGATNYNAHAGALDITVSDLRLTISSPTSGHLTADFVTPGQTSGDVRVADVVVKTAREGDKLVVTADGNLSSAFGALDGNFVDYVGQPMSTLTATLDAPLPVAPAAATSTALSVAPAGTSVEGTPLALTATVAPLAAGSVEFRDGASTLGTATVSGGVARLDVPAPAVGERSLSAHFTPTDAAAFKPSASASVAHTVTAKQVDPPAPVADPEITVTPSKDVDPAVENTFTISGTGFVGAGAKYGAYVLLGDASIWKGNGPLVANGWLNLKFVRAEQFTNGAFSTTITVPAGTFVEGTDYVVATSAAHELSVTDRTLDTFTPIALKGEEPVTPVFEPTVEVFAADGKTSLGNTLVRAGDKVVVKGSGFDPAGNLAPAGNRPPISAGSPAGTYVVFGKFADAWRPSAGAPSSARVVGDQRWALSQAGFDAIDPGYQGGVRGQWVTVSPEGEFTAELTVKPKQASGVDLAWPEAGSFGVYTYGAGGVTNAAQELSVPVNYTDAPAPAALTVTPGLPQVVPGGKQTLTIAGLAEEDKILAVLLDGAPASFTATGDSVVVTIPKTAEARATTVRVVSALGAHGEVGFTIVKPTVTVTPNADVDPSVANTFTVTGTGFVGAGAKNGAYVLGGDASIWKGEGPLVASGWLQLAHVATIVDGTFTKTLTVPAGSFDPTKEYVVATSAAHGLSMTDRTLDTFSSIAIKQATPVAVATTTTLSAASAEVELGHAAELAATVTPATAAGAVEFLSGDAVVATIPVVKGTASIGVPTSVLGPLQYSARFVPTDGAAFEPSASQAVTVNVVEAPPVDGTLEAGTLQWGVKESFRSYITGNIAKGGAVASAGASVKNGSFDFRQTGGTWKPGTLLGTAVYGGTVTFSGHDGLLNLTLSNPTIDVSSSREGTLVVDVRSANLDGTTFDAKRVPFASLELNNGGIEHESGSVTYVNVTTTLTEAGSKAFSGFYPAGTALDPLFFVMGASSTPGGGDGGSIGTPGDGSGSTPVDPAKATLSTYQVVPGGQVTISGVGFGANETGLTSIIRSTPRTLATGITANAGGAASATVTIPKNLEPGEHTLSLEGANHKVSAVITVTGAGTSTGSAAQQCYAQGVNGATLTWGVSDSFRAYIAGPIAKGSASTSGVKDNGSSFTWSGGKGSFNTDLGKGRTGFSGSVKFTGHDGILDLQISNPRVQVDGSTGTLVVDVVSSDMQGNKSTSKGVAFASLNLSGKKSTSGSTITWTGAPATLTAAGAKAFAGFYEAGTALAPVTFSFPVGGDVECDVYSGLADTGADSATVTALAVMLLLGGAGLLAVSKRRRVRADA</sequence>
<feature type="signal peptide" evidence="3">
    <location>
        <begin position="1"/>
        <end position="35"/>
    </location>
</feature>
<dbReference type="RefSeq" id="WP_205306908.1">
    <property type="nucleotide sequence ID" value="NZ_BAAAVF010000012.1"/>
</dbReference>
<protein>
    <submittedName>
        <fullName evidence="5">LPXTG-motif cell wall-anchored protein</fullName>
    </submittedName>
</protein>
<feature type="compositionally biased region" description="Gly residues" evidence="1">
    <location>
        <begin position="1072"/>
        <end position="1085"/>
    </location>
</feature>
<keyword evidence="3" id="KW-0732">Signal</keyword>
<keyword evidence="6" id="KW-1185">Reference proteome</keyword>
<proteinExistence type="predicted"/>
<dbReference type="InterPro" id="IPR007331">
    <property type="entry name" value="Htaa"/>
</dbReference>
<name>A0ABS2LGE4_9CELL</name>